<geneLocation type="chloroplast" evidence="10"/>
<evidence type="ECO:0000256" key="6">
    <source>
        <dbReference type="ARBA" id="ARBA00022692"/>
    </source>
</evidence>
<evidence type="ECO:0000256" key="3">
    <source>
        <dbReference type="ARBA" id="ARBA00008198"/>
    </source>
</evidence>
<evidence type="ECO:0000256" key="4">
    <source>
        <dbReference type="ARBA" id="ARBA00015395"/>
    </source>
</evidence>
<keyword evidence="10" id="KW-0150">Chloroplast</keyword>
<dbReference type="GeneID" id="40878365"/>
<evidence type="ECO:0000256" key="8">
    <source>
        <dbReference type="ARBA" id="ARBA00023136"/>
    </source>
</evidence>
<comment type="similarity">
    <text evidence="3">Belongs to the Ycf4 family.</text>
</comment>
<evidence type="ECO:0000256" key="9">
    <source>
        <dbReference type="SAM" id="Phobius"/>
    </source>
</evidence>
<evidence type="ECO:0000256" key="2">
    <source>
        <dbReference type="ARBA" id="ARBA00004141"/>
    </source>
</evidence>
<dbReference type="GO" id="GO:0015979">
    <property type="term" value="P:photosynthesis"/>
    <property type="evidence" value="ECO:0007669"/>
    <property type="project" value="UniProtKB-KW"/>
</dbReference>
<feature type="transmembrane region" description="Helical" evidence="9">
    <location>
        <begin position="34"/>
        <end position="55"/>
    </location>
</feature>
<keyword evidence="5" id="KW-0602">Photosynthesis</keyword>
<proteinExistence type="inferred from homology"/>
<dbReference type="Pfam" id="PF02392">
    <property type="entry name" value="Ycf4"/>
    <property type="match status" value="1"/>
</dbReference>
<reference evidence="10" key="1">
    <citation type="journal article" date="2019" name="Mol. Phylogenet. Evol.">
        <title>Highly accelerated rates of genomic rearrangements and nucleotide substitutions in plastid genomes of Passiflora subgenus Decaloba.</title>
        <authorList>
            <person name="Shrestha B."/>
            <person name="Weng M.L."/>
            <person name="Theriot E.C."/>
            <person name="Gilbert L.E."/>
            <person name="Ruhlman T.A."/>
            <person name="Krosnick S.E."/>
            <person name="Jansen R.K."/>
        </authorList>
    </citation>
    <scope>NUCLEOTIDE SEQUENCE</scope>
</reference>
<comment type="subcellular location">
    <subcellularLocation>
        <location evidence="2">Membrane</location>
        <topology evidence="2">Multi-pass membrane protein</topology>
    </subcellularLocation>
</comment>
<feature type="transmembrane region" description="Helical" evidence="9">
    <location>
        <begin position="75"/>
        <end position="95"/>
    </location>
</feature>
<dbReference type="InterPro" id="IPR003359">
    <property type="entry name" value="PSI_Ycf4_assembly"/>
</dbReference>
<evidence type="ECO:0000313" key="10">
    <source>
        <dbReference type="EMBL" id="QCX30518.1"/>
    </source>
</evidence>
<comment type="function">
    <text evidence="1">Seems to be required for the assembly of the photosystem I complex.</text>
</comment>
<protein>
    <recommendedName>
        <fullName evidence="4">Photosystem I assembly protein Ycf4</fullName>
    </recommendedName>
</protein>
<keyword evidence="10" id="KW-0934">Plastid</keyword>
<gene>
    <name evidence="10" type="primary">ycf4</name>
</gene>
<dbReference type="EMBL" id="MK694929">
    <property type="protein sequence ID" value="QCX30518.1"/>
    <property type="molecule type" value="Genomic_DNA"/>
</dbReference>
<name>A0A4Y5QFY7_9ROSI</name>
<keyword evidence="7 9" id="KW-1133">Transmembrane helix</keyword>
<evidence type="ECO:0000256" key="1">
    <source>
        <dbReference type="ARBA" id="ARBA00002862"/>
    </source>
</evidence>
<organism evidence="10">
    <name type="scientific">Passiflora filipes</name>
    <dbReference type="NCBI Taxonomy" id="298520"/>
    <lineage>
        <taxon>Eukaryota</taxon>
        <taxon>Viridiplantae</taxon>
        <taxon>Streptophyta</taxon>
        <taxon>Embryophyta</taxon>
        <taxon>Tracheophyta</taxon>
        <taxon>Spermatophyta</taxon>
        <taxon>Magnoliopsida</taxon>
        <taxon>eudicotyledons</taxon>
        <taxon>Gunneridae</taxon>
        <taxon>Pentapetalae</taxon>
        <taxon>rosids</taxon>
        <taxon>fabids</taxon>
        <taxon>Malpighiales</taxon>
        <taxon>Passifloraceae</taxon>
        <taxon>Passiflora</taxon>
    </lineage>
</organism>
<keyword evidence="6 9" id="KW-0812">Transmembrane</keyword>
<dbReference type="GO" id="GO:0009522">
    <property type="term" value="C:photosystem I"/>
    <property type="evidence" value="ECO:0007669"/>
    <property type="project" value="InterPro"/>
</dbReference>
<dbReference type="AlphaFoldDB" id="A0A4Y5QFY7"/>
<feature type="transmembrane region" description="Helical" evidence="9">
    <location>
        <begin position="101"/>
        <end position="118"/>
    </location>
</feature>
<accession>A0A4Y5QFY7</accession>
<sequence length="215" mass="25677">MAYDFYPRNQPFLDSDQESVLVEHVTGFRTKLNFFFAFIVFFGSVAELVVGIYGYRGQNLIVSCWSKQIIFYPKVFPRGIAGILIQGILNLARFFNISSSAYLWYLYFLNVGGGYDLFDKKRGLMYRFRWIVPRNNENSTYEDYIFLAKDIESIHMVLYWDADSTHVLMLKRKSYQKFRYQTFYTFCDMKEGKEKGRRMATFLRVPFKIDWYKPN</sequence>
<dbReference type="RefSeq" id="YP_009671234.1">
    <property type="nucleotide sequence ID" value="NC_043822.1"/>
</dbReference>
<keyword evidence="8 9" id="KW-0472">Membrane</keyword>
<evidence type="ECO:0000256" key="5">
    <source>
        <dbReference type="ARBA" id="ARBA00022531"/>
    </source>
</evidence>
<evidence type="ECO:0000256" key="7">
    <source>
        <dbReference type="ARBA" id="ARBA00022989"/>
    </source>
</evidence>